<evidence type="ECO:0000313" key="2">
    <source>
        <dbReference type="EMBL" id="CAK9165909.1"/>
    </source>
</evidence>
<comment type="caution">
    <text evidence="2">The sequence shown here is derived from an EMBL/GenBank/DDBJ whole genome shotgun (WGS) entry which is preliminary data.</text>
</comment>
<evidence type="ECO:0000313" key="3">
    <source>
        <dbReference type="Proteomes" id="UP001642360"/>
    </source>
</evidence>
<keyword evidence="3" id="KW-1185">Reference proteome</keyword>
<feature type="region of interest" description="Disordered" evidence="1">
    <location>
        <begin position="120"/>
        <end position="150"/>
    </location>
</feature>
<proteinExistence type="predicted"/>
<sequence>MGMGNAPRVLDSKGVCEMGGEALEVDALGKGITNNAGATTQAMGDSSKLLRSVIALVGGKNGKGSSSFGIGNACLASKDLVNADQASQLLGDFVSTAKTSGGAIPAVNTLGDATISAKTSRWTQGRDASDGGLRERRPYQLGGSADSRHRSGRRVCGLGCSGDFDGNLRLGGSLCGSLGIGRVDPCMGETDLGTKTPLREVDVPSCGGDRGAQANRGNTVDVR</sequence>
<dbReference type="EMBL" id="CAUOFW020004495">
    <property type="protein sequence ID" value="CAK9165909.1"/>
    <property type="molecule type" value="Genomic_DNA"/>
</dbReference>
<feature type="region of interest" description="Disordered" evidence="1">
    <location>
        <begin position="189"/>
        <end position="223"/>
    </location>
</feature>
<dbReference type="Proteomes" id="UP001642360">
    <property type="component" value="Unassembled WGS sequence"/>
</dbReference>
<reference evidence="2 3" key="1">
    <citation type="submission" date="2024-02" db="EMBL/GenBank/DDBJ databases">
        <authorList>
            <person name="Vignale AGUSTIN F."/>
            <person name="Sosa J E."/>
            <person name="Modenutti C."/>
        </authorList>
    </citation>
    <scope>NUCLEOTIDE SEQUENCE [LARGE SCALE GENOMIC DNA]</scope>
</reference>
<accession>A0ABC8T9D0</accession>
<feature type="compositionally biased region" description="Basic and acidic residues" evidence="1">
    <location>
        <begin position="127"/>
        <end position="138"/>
    </location>
</feature>
<protein>
    <submittedName>
        <fullName evidence="2">Uncharacterized protein</fullName>
    </submittedName>
</protein>
<name>A0ABC8T9D0_9AQUA</name>
<evidence type="ECO:0000256" key="1">
    <source>
        <dbReference type="SAM" id="MobiDB-lite"/>
    </source>
</evidence>
<dbReference type="AlphaFoldDB" id="A0ABC8T9D0"/>
<gene>
    <name evidence="2" type="ORF">ILEXP_LOCUS35093</name>
</gene>
<organism evidence="2 3">
    <name type="scientific">Ilex paraguariensis</name>
    <name type="common">yerba mate</name>
    <dbReference type="NCBI Taxonomy" id="185542"/>
    <lineage>
        <taxon>Eukaryota</taxon>
        <taxon>Viridiplantae</taxon>
        <taxon>Streptophyta</taxon>
        <taxon>Embryophyta</taxon>
        <taxon>Tracheophyta</taxon>
        <taxon>Spermatophyta</taxon>
        <taxon>Magnoliopsida</taxon>
        <taxon>eudicotyledons</taxon>
        <taxon>Gunneridae</taxon>
        <taxon>Pentapetalae</taxon>
        <taxon>asterids</taxon>
        <taxon>campanulids</taxon>
        <taxon>Aquifoliales</taxon>
        <taxon>Aquifoliaceae</taxon>
        <taxon>Ilex</taxon>
    </lineage>
</organism>